<dbReference type="GO" id="GO:0008270">
    <property type="term" value="F:zinc ion binding"/>
    <property type="evidence" value="ECO:0007669"/>
    <property type="project" value="UniProtKB-KW"/>
</dbReference>
<evidence type="ECO:0000313" key="8">
    <source>
        <dbReference type="EMBL" id="KAK7069730.1"/>
    </source>
</evidence>
<evidence type="ECO:0000313" key="9">
    <source>
        <dbReference type="Proteomes" id="UP001381693"/>
    </source>
</evidence>
<keyword evidence="1" id="KW-0479">Metal-binding</keyword>
<dbReference type="PANTHER" id="PTHR24379:SF121">
    <property type="entry name" value="C2H2-TYPE DOMAIN-CONTAINING PROTEIN"/>
    <property type="match status" value="1"/>
</dbReference>
<dbReference type="InterPro" id="IPR013087">
    <property type="entry name" value="Znf_C2H2_type"/>
</dbReference>
<proteinExistence type="predicted"/>
<feature type="domain" description="C2H2-type" evidence="7">
    <location>
        <begin position="628"/>
        <end position="651"/>
    </location>
</feature>
<feature type="non-terminal residue" evidence="8">
    <location>
        <position position="772"/>
    </location>
</feature>
<dbReference type="PANTHER" id="PTHR24379">
    <property type="entry name" value="KRAB AND ZINC FINGER DOMAIN-CONTAINING"/>
    <property type="match status" value="1"/>
</dbReference>
<dbReference type="SUPFAM" id="SSF57667">
    <property type="entry name" value="beta-beta-alpha zinc fingers"/>
    <property type="match status" value="2"/>
</dbReference>
<dbReference type="PROSITE" id="PS00028">
    <property type="entry name" value="ZINC_FINGER_C2H2_1"/>
    <property type="match status" value="1"/>
</dbReference>
<feature type="domain" description="C2H2-type" evidence="7">
    <location>
        <begin position="757"/>
        <end position="772"/>
    </location>
</feature>
<gene>
    <name evidence="8" type="ORF">SK128_014017</name>
</gene>
<evidence type="ECO:0000256" key="2">
    <source>
        <dbReference type="ARBA" id="ARBA00022737"/>
    </source>
</evidence>
<dbReference type="Proteomes" id="UP001381693">
    <property type="component" value="Unassembled WGS sequence"/>
</dbReference>
<keyword evidence="2" id="KW-0677">Repeat</keyword>
<reference evidence="8 9" key="1">
    <citation type="submission" date="2023-11" db="EMBL/GenBank/DDBJ databases">
        <title>Halocaridina rubra genome assembly.</title>
        <authorList>
            <person name="Smith C."/>
        </authorList>
    </citation>
    <scope>NUCLEOTIDE SEQUENCE [LARGE SCALE GENOMIC DNA]</scope>
    <source>
        <strain evidence="8">EP-1</strain>
        <tissue evidence="8">Whole</tissue>
    </source>
</reference>
<feature type="domain" description="C2H2-type" evidence="7">
    <location>
        <begin position="697"/>
        <end position="724"/>
    </location>
</feature>
<evidence type="ECO:0000256" key="3">
    <source>
        <dbReference type="ARBA" id="ARBA00022771"/>
    </source>
</evidence>
<evidence type="ECO:0000256" key="5">
    <source>
        <dbReference type="PROSITE-ProRule" id="PRU00042"/>
    </source>
</evidence>
<keyword evidence="3 5" id="KW-0863">Zinc-finger</keyword>
<feature type="domain" description="C2H2-type" evidence="7">
    <location>
        <begin position="728"/>
        <end position="756"/>
    </location>
</feature>
<evidence type="ECO:0000256" key="6">
    <source>
        <dbReference type="SAM" id="MobiDB-lite"/>
    </source>
</evidence>
<dbReference type="EMBL" id="JAXCGZ010015900">
    <property type="protein sequence ID" value="KAK7069730.1"/>
    <property type="molecule type" value="Genomic_DNA"/>
</dbReference>
<dbReference type="InterPro" id="IPR036236">
    <property type="entry name" value="Znf_C2H2_sf"/>
</dbReference>
<evidence type="ECO:0000256" key="1">
    <source>
        <dbReference type="ARBA" id="ARBA00022723"/>
    </source>
</evidence>
<dbReference type="SMART" id="SM00355">
    <property type="entry name" value="ZnF_C2H2"/>
    <property type="match status" value="5"/>
</dbReference>
<evidence type="ECO:0000259" key="7">
    <source>
        <dbReference type="PROSITE" id="PS50157"/>
    </source>
</evidence>
<protein>
    <recommendedName>
        <fullName evidence="7">C2H2-type domain-containing protein</fullName>
    </recommendedName>
</protein>
<dbReference type="PROSITE" id="PS50157">
    <property type="entry name" value="ZINC_FINGER_C2H2_2"/>
    <property type="match status" value="4"/>
</dbReference>
<keyword evidence="9" id="KW-1185">Reference proteome</keyword>
<dbReference type="Pfam" id="PF00096">
    <property type="entry name" value="zf-C2H2"/>
    <property type="match status" value="1"/>
</dbReference>
<keyword evidence="4" id="KW-0862">Zinc</keyword>
<name>A0AAN9A290_HALRR</name>
<sequence>MAENSNSRWALVIQNDGEASVVPLTNVSVMEPDMSADDKTSTVLVWKTNEEAESSDPVVNSSTCDDMSPLVRLNHEDKSHTCIGSPSSHITLSVNDIEDVVSELGGAVITLADASEISLREAASLDKMNTEVSCRKNKTPVTTDIVTSKDSVVHNEATEPSRIIRAHANCDSSCKGKTVCHGTYHLLPSKVHVNHRVKIKTPGADEGGGGTGTVTTGVNHSDKAAFPEEHNWQKSDYVNRIQNWKKRVPTCLEGSYEPFERVEATLHKDIVSELGIGPEEGIFLKLHQQGVAGGVRVRETEMDHLVVSGSLVELLASRDLILAEIDRIRGLTCESKIDAAADRSTREVGVMCELIPSPPMARYASSLGLDRSARRYHSVLSRPLSPEPRPQRRKSRRNILSSPKEKYTEKNKALQTFSHRYKNHVQNLSVMVPCSVKSEIDCDDPMPNSNYQGSNGNLPSGVVNKLLANIKTEPVGNTIATVNNAQSSDLNALSGCDLKLTSPSSGVKTNSKVFDITKDIDIRLSVDRQTRSKQASKGAELNNKENLNVELEEIKLKEKSNLTNSCGMDSESMNVVIERGIGVAVDNENGLAKDVKYKFSCTICSYKSMRENHFVKHMKLHEKGLALYRCGECNFVSIRASHLRRHKMTHAIQVLKCHLCTYTCDDTKLLLKHGRVKHQTSKQQHPSGKKCKSLEVYECDDCDYKTNWQYTFQRHRRTHTTTKMVSIHACTQCSYKTMRREHFLRHIKNVHQNHRPFLCDICGKAFKRQDAL</sequence>
<feature type="region of interest" description="Disordered" evidence="6">
    <location>
        <begin position="378"/>
        <end position="410"/>
    </location>
</feature>
<comment type="caution">
    <text evidence="8">The sequence shown here is derived from an EMBL/GenBank/DDBJ whole genome shotgun (WGS) entry which is preliminary data.</text>
</comment>
<dbReference type="AlphaFoldDB" id="A0AAN9A290"/>
<evidence type="ECO:0000256" key="4">
    <source>
        <dbReference type="ARBA" id="ARBA00022833"/>
    </source>
</evidence>
<accession>A0AAN9A290</accession>
<dbReference type="Gene3D" id="3.30.160.60">
    <property type="entry name" value="Classic Zinc Finger"/>
    <property type="match status" value="3"/>
</dbReference>
<organism evidence="8 9">
    <name type="scientific">Halocaridina rubra</name>
    <name type="common">Hawaiian red shrimp</name>
    <dbReference type="NCBI Taxonomy" id="373956"/>
    <lineage>
        <taxon>Eukaryota</taxon>
        <taxon>Metazoa</taxon>
        <taxon>Ecdysozoa</taxon>
        <taxon>Arthropoda</taxon>
        <taxon>Crustacea</taxon>
        <taxon>Multicrustacea</taxon>
        <taxon>Malacostraca</taxon>
        <taxon>Eumalacostraca</taxon>
        <taxon>Eucarida</taxon>
        <taxon>Decapoda</taxon>
        <taxon>Pleocyemata</taxon>
        <taxon>Caridea</taxon>
        <taxon>Atyoidea</taxon>
        <taxon>Atyidae</taxon>
        <taxon>Halocaridina</taxon>
    </lineage>
</organism>